<sequence>MSTIQSTSLSGGSSGANSGNFTYSVWFYVNDWNYRYGEPKVIFGRMGASSSSTNSATPGVSGLDPCPSVVLGAIQNNLSIALACYPGADSPPTTSTNSIVHTCNIANVPVQKWVNLLVSVYGRSMDVYIDGKLVKTCLLPGIAKINNTAPIYITPKGGFAGWTSKLQYWPNATDPQTAWNIYMQGYGGSNMMSQYKVKVAVYKGDTEQSSVSI</sequence>
<dbReference type="EMBL" id="MN739668">
    <property type="protein sequence ID" value="QHT19568.1"/>
    <property type="molecule type" value="Genomic_DNA"/>
</dbReference>
<name>A0A6C0DSU0_9ZZZZ</name>
<accession>A0A6C0DSU0</accession>
<dbReference type="SUPFAM" id="SSF49899">
    <property type="entry name" value="Concanavalin A-like lectins/glucanases"/>
    <property type="match status" value="1"/>
</dbReference>
<evidence type="ECO:0008006" key="2">
    <source>
        <dbReference type="Google" id="ProtNLM"/>
    </source>
</evidence>
<dbReference type="Pfam" id="PF13385">
    <property type="entry name" value="Laminin_G_3"/>
    <property type="match status" value="1"/>
</dbReference>
<protein>
    <recommendedName>
        <fullName evidence="2">Lectin/glucanase superfamily protein</fullName>
    </recommendedName>
</protein>
<dbReference type="AlphaFoldDB" id="A0A6C0DSU0"/>
<evidence type="ECO:0000313" key="1">
    <source>
        <dbReference type="EMBL" id="QHT19568.1"/>
    </source>
</evidence>
<reference evidence="1" key="1">
    <citation type="journal article" date="2020" name="Nature">
        <title>Giant virus diversity and host interactions through global metagenomics.</title>
        <authorList>
            <person name="Schulz F."/>
            <person name="Roux S."/>
            <person name="Paez-Espino D."/>
            <person name="Jungbluth S."/>
            <person name="Walsh D.A."/>
            <person name="Denef V.J."/>
            <person name="McMahon K.D."/>
            <person name="Konstantinidis K.T."/>
            <person name="Eloe-Fadrosh E.A."/>
            <person name="Kyrpides N.C."/>
            <person name="Woyke T."/>
        </authorList>
    </citation>
    <scope>NUCLEOTIDE SEQUENCE</scope>
    <source>
        <strain evidence="1">GVMAG-M-3300023174-5</strain>
    </source>
</reference>
<proteinExistence type="predicted"/>
<dbReference type="InterPro" id="IPR013320">
    <property type="entry name" value="ConA-like_dom_sf"/>
</dbReference>
<dbReference type="Gene3D" id="2.60.120.200">
    <property type="match status" value="1"/>
</dbReference>
<organism evidence="1">
    <name type="scientific">viral metagenome</name>
    <dbReference type="NCBI Taxonomy" id="1070528"/>
    <lineage>
        <taxon>unclassified sequences</taxon>
        <taxon>metagenomes</taxon>
        <taxon>organismal metagenomes</taxon>
    </lineage>
</organism>